<sequence>MALSNKPKKKDLKAEKDIESFINDGLSHEKSLPSSKAEENQDEIKYVQLRLYESEIKEIDDYLQENYSSRSRPSRHNFMVEAILEKLKQ</sequence>
<comment type="caution">
    <text evidence="1">The sequence shown here is derived from an EMBL/GenBank/DDBJ whole genome shotgun (WGS) entry which is preliminary data.</text>
</comment>
<keyword evidence="2" id="KW-1185">Reference proteome</keyword>
<organism evidence="1 2">
    <name type="scientific">Rapidithrix thailandica</name>
    <dbReference type="NCBI Taxonomy" id="413964"/>
    <lineage>
        <taxon>Bacteria</taxon>
        <taxon>Pseudomonadati</taxon>
        <taxon>Bacteroidota</taxon>
        <taxon>Cytophagia</taxon>
        <taxon>Cytophagales</taxon>
        <taxon>Flammeovirgaceae</taxon>
        <taxon>Rapidithrix</taxon>
    </lineage>
</organism>
<dbReference type="AlphaFoldDB" id="A0AAW9S4P4"/>
<proteinExistence type="predicted"/>
<protein>
    <submittedName>
        <fullName evidence="1">Uncharacterized protein</fullName>
    </submittedName>
</protein>
<evidence type="ECO:0000313" key="1">
    <source>
        <dbReference type="EMBL" id="MEN7547348.1"/>
    </source>
</evidence>
<dbReference type="RefSeq" id="WP_346820131.1">
    <property type="nucleotide sequence ID" value="NZ_JBDKWZ010000002.1"/>
</dbReference>
<gene>
    <name evidence="1" type="ORF">AAG747_05485</name>
</gene>
<accession>A0AAW9S4P4</accession>
<reference evidence="1 2" key="1">
    <citation type="submission" date="2024-04" db="EMBL/GenBank/DDBJ databases">
        <title>Novel genus in family Flammeovirgaceae.</title>
        <authorList>
            <person name="Nguyen T.H."/>
            <person name="Vuong T.Q."/>
            <person name="Le H."/>
            <person name="Kim S.-G."/>
        </authorList>
    </citation>
    <scope>NUCLEOTIDE SEQUENCE [LARGE SCALE GENOMIC DNA]</scope>
    <source>
        <strain evidence="1 2">JCM 23209</strain>
    </source>
</reference>
<name>A0AAW9S4P4_9BACT</name>
<evidence type="ECO:0000313" key="2">
    <source>
        <dbReference type="Proteomes" id="UP001403385"/>
    </source>
</evidence>
<dbReference type="Proteomes" id="UP001403385">
    <property type="component" value="Unassembled WGS sequence"/>
</dbReference>
<dbReference type="EMBL" id="JBDKWZ010000002">
    <property type="protein sequence ID" value="MEN7547348.1"/>
    <property type="molecule type" value="Genomic_DNA"/>
</dbReference>